<dbReference type="EMBL" id="WUQX01000001">
    <property type="protein sequence ID" value="MXP77690.1"/>
    <property type="molecule type" value="Genomic_DNA"/>
</dbReference>
<dbReference type="RefSeq" id="WP_159753200.1">
    <property type="nucleotide sequence ID" value="NZ_CATIFW010000020.1"/>
</dbReference>
<keyword evidence="2" id="KW-1185">Reference proteome</keyword>
<comment type="caution">
    <text evidence="1">The sequence shown here is derived from an EMBL/GenBank/DDBJ whole genome shotgun (WGS) entry which is preliminary data.</text>
</comment>
<dbReference type="AlphaFoldDB" id="A0A7X3MK13"/>
<sequence>MGEGRIGAGFITVIVNRGFAGEKSRAITALRHMRLLFCSFAVNSEKGELVYV</sequence>
<dbReference type="Proteomes" id="UP000460412">
    <property type="component" value="Unassembled WGS sequence"/>
</dbReference>
<gene>
    <name evidence="1" type="ORF">GN277_20750</name>
</gene>
<reference evidence="1 2" key="1">
    <citation type="submission" date="2019-12" db="EMBL/GenBank/DDBJ databases">
        <title>Sporaefaciens musculi gen. nov., sp. nov., a novel bacterium isolated from the caecum of an obese mouse.</title>
        <authorList>
            <person name="Rasmussen T.S."/>
            <person name="Streidl T."/>
            <person name="Hitch T.C.A."/>
            <person name="Wortmann E."/>
            <person name="Deptula P."/>
            <person name="Hansen M."/>
            <person name="Nielsen D.S."/>
            <person name="Clavel T."/>
            <person name="Vogensen F.K."/>
        </authorList>
    </citation>
    <scope>NUCLEOTIDE SEQUENCE [LARGE SCALE GENOMIC DNA]</scope>
    <source>
        <strain evidence="1 2">WCA-9-b2</strain>
    </source>
</reference>
<organism evidence="1 2">
    <name type="scientific">Sporofaciens musculi</name>
    <dbReference type="NCBI Taxonomy" id="2681861"/>
    <lineage>
        <taxon>Bacteria</taxon>
        <taxon>Bacillati</taxon>
        <taxon>Bacillota</taxon>
        <taxon>Clostridia</taxon>
        <taxon>Lachnospirales</taxon>
        <taxon>Lachnospiraceae</taxon>
        <taxon>Sporofaciens</taxon>
    </lineage>
</organism>
<evidence type="ECO:0000313" key="2">
    <source>
        <dbReference type="Proteomes" id="UP000460412"/>
    </source>
</evidence>
<accession>A0A7X3MK13</accession>
<protein>
    <submittedName>
        <fullName evidence="1">Uncharacterized protein</fullName>
    </submittedName>
</protein>
<proteinExistence type="predicted"/>
<name>A0A7X3MK13_9FIRM</name>
<evidence type="ECO:0000313" key="1">
    <source>
        <dbReference type="EMBL" id="MXP77690.1"/>
    </source>
</evidence>